<evidence type="ECO:0000313" key="1">
    <source>
        <dbReference type="EMBL" id="KAK3340200.1"/>
    </source>
</evidence>
<proteinExistence type="predicted"/>
<reference evidence="1" key="2">
    <citation type="submission" date="2023-06" db="EMBL/GenBank/DDBJ databases">
        <authorList>
            <consortium name="Lawrence Berkeley National Laboratory"/>
            <person name="Haridas S."/>
            <person name="Hensen N."/>
            <person name="Bonometti L."/>
            <person name="Westerberg I."/>
            <person name="Brannstrom I.O."/>
            <person name="Guillou S."/>
            <person name="Cros-Aarteil S."/>
            <person name="Calhoun S."/>
            <person name="Kuo A."/>
            <person name="Mondo S."/>
            <person name="Pangilinan J."/>
            <person name="Riley R."/>
            <person name="Labutti K."/>
            <person name="Andreopoulos B."/>
            <person name="Lipzen A."/>
            <person name="Chen C."/>
            <person name="Yanf M."/>
            <person name="Daum C."/>
            <person name="Ng V."/>
            <person name="Clum A."/>
            <person name="Steindorff A."/>
            <person name="Ohm R."/>
            <person name="Martin F."/>
            <person name="Silar P."/>
            <person name="Natvig D."/>
            <person name="Lalanne C."/>
            <person name="Gautier V."/>
            <person name="Ament-Velasquez S.L."/>
            <person name="Kruys A."/>
            <person name="Hutchinson M.I."/>
            <person name="Powell A.J."/>
            <person name="Barry K."/>
            <person name="Miller A.N."/>
            <person name="Grigoriev I.V."/>
            <person name="Debuchy R."/>
            <person name="Gladieux P."/>
            <person name="Thoren M.H."/>
            <person name="Johannesson H."/>
        </authorList>
    </citation>
    <scope>NUCLEOTIDE SEQUENCE</scope>
    <source>
        <strain evidence="1">CBS 560.94</strain>
    </source>
</reference>
<dbReference type="Proteomes" id="UP001278500">
    <property type="component" value="Unassembled WGS sequence"/>
</dbReference>
<evidence type="ECO:0000313" key="2">
    <source>
        <dbReference type="Proteomes" id="UP001278500"/>
    </source>
</evidence>
<comment type="caution">
    <text evidence="1">The sequence shown here is derived from an EMBL/GenBank/DDBJ whole genome shotgun (WGS) entry which is preliminary data.</text>
</comment>
<reference evidence="1" key="1">
    <citation type="journal article" date="2023" name="Mol. Phylogenet. Evol.">
        <title>Genome-scale phylogeny and comparative genomics of the fungal order Sordariales.</title>
        <authorList>
            <person name="Hensen N."/>
            <person name="Bonometti L."/>
            <person name="Westerberg I."/>
            <person name="Brannstrom I.O."/>
            <person name="Guillou S."/>
            <person name="Cros-Aarteil S."/>
            <person name="Calhoun S."/>
            <person name="Haridas S."/>
            <person name="Kuo A."/>
            <person name="Mondo S."/>
            <person name="Pangilinan J."/>
            <person name="Riley R."/>
            <person name="LaButti K."/>
            <person name="Andreopoulos B."/>
            <person name="Lipzen A."/>
            <person name="Chen C."/>
            <person name="Yan M."/>
            <person name="Daum C."/>
            <person name="Ng V."/>
            <person name="Clum A."/>
            <person name="Steindorff A."/>
            <person name="Ohm R.A."/>
            <person name="Martin F."/>
            <person name="Silar P."/>
            <person name="Natvig D.O."/>
            <person name="Lalanne C."/>
            <person name="Gautier V."/>
            <person name="Ament-Velasquez S.L."/>
            <person name="Kruys A."/>
            <person name="Hutchinson M.I."/>
            <person name="Powell A.J."/>
            <person name="Barry K."/>
            <person name="Miller A.N."/>
            <person name="Grigoriev I.V."/>
            <person name="Debuchy R."/>
            <person name="Gladieux P."/>
            <person name="Hiltunen Thoren M."/>
            <person name="Johannesson H."/>
        </authorList>
    </citation>
    <scope>NUCLEOTIDE SEQUENCE</scope>
    <source>
        <strain evidence="1">CBS 560.94</strain>
    </source>
</reference>
<dbReference type="AlphaFoldDB" id="A0AAE0MP27"/>
<evidence type="ECO:0008006" key="3">
    <source>
        <dbReference type="Google" id="ProtNLM"/>
    </source>
</evidence>
<accession>A0AAE0MP27</accession>
<gene>
    <name evidence="1" type="ORF">B0H65DRAFT_577753</name>
</gene>
<dbReference type="GeneID" id="87867858"/>
<sequence>MVETRKAKTTRLALGLTEAQPKHSTFIRLPVEVRLMIYKHVWTPTAMPWEYDIIAQREGQPASDHMKQIHVLTSVCRHMRYEVIAEYFLRSQAHINYAAGDSSHCDGRSDMRVLASMWHLKRSSLFTEHLQHVRLNWLPINDWSGWTAWDNMVDKANARRDIVGPFAMAAPWGTAGQPRRVLRQMDTLKWLASLKSLRTLEITFIDVMTVHENDFVSFYDTLAWRKLMKMPKLEWITLRLFSGSARHEEWNWNSPERLSDREKVMDLKASLLKGPSAMLKKERKRCRIDTNVGAVTAEVFLSPAV</sequence>
<dbReference type="EMBL" id="JAUEPP010000006">
    <property type="protein sequence ID" value="KAK3340200.1"/>
    <property type="molecule type" value="Genomic_DNA"/>
</dbReference>
<keyword evidence="2" id="KW-1185">Reference proteome</keyword>
<name>A0AAE0MP27_9PEZI</name>
<protein>
    <recommendedName>
        <fullName evidence="3">F-box domain-containing protein</fullName>
    </recommendedName>
</protein>
<organism evidence="1 2">
    <name type="scientific">Neurospora tetraspora</name>
    <dbReference type="NCBI Taxonomy" id="94610"/>
    <lineage>
        <taxon>Eukaryota</taxon>
        <taxon>Fungi</taxon>
        <taxon>Dikarya</taxon>
        <taxon>Ascomycota</taxon>
        <taxon>Pezizomycotina</taxon>
        <taxon>Sordariomycetes</taxon>
        <taxon>Sordariomycetidae</taxon>
        <taxon>Sordariales</taxon>
        <taxon>Sordariaceae</taxon>
        <taxon>Neurospora</taxon>
    </lineage>
</organism>
<dbReference type="RefSeq" id="XP_062679142.1">
    <property type="nucleotide sequence ID" value="XM_062830704.1"/>
</dbReference>